<dbReference type="Gene3D" id="1.10.30.10">
    <property type="entry name" value="High mobility group box domain"/>
    <property type="match status" value="1"/>
</dbReference>
<gene>
    <name evidence="5" type="ORF">BJ875DRAFT_385901</name>
</gene>
<protein>
    <recommendedName>
        <fullName evidence="4">HMG box domain-containing protein</fullName>
    </recommendedName>
</protein>
<name>A0A9P7YBK9_9HELO</name>
<evidence type="ECO:0000259" key="4">
    <source>
        <dbReference type="PROSITE" id="PS50118"/>
    </source>
</evidence>
<evidence type="ECO:0000313" key="6">
    <source>
        <dbReference type="Proteomes" id="UP000824998"/>
    </source>
</evidence>
<dbReference type="InterPro" id="IPR036910">
    <property type="entry name" value="HMG_box_dom_sf"/>
</dbReference>
<keyword evidence="1 3" id="KW-0238">DNA-binding</keyword>
<dbReference type="AlphaFoldDB" id="A0A9P7YBK9"/>
<dbReference type="GO" id="GO:0000122">
    <property type="term" value="P:negative regulation of transcription by RNA polymerase II"/>
    <property type="evidence" value="ECO:0007669"/>
    <property type="project" value="TreeGrafter"/>
</dbReference>
<reference evidence="5" key="1">
    <citation type="journal article" date="2021" name="IMA Fungus">
        <title>Genomic characterization of three marine fungi, including Emericellopsis atlantica sp. nov. with signatures of a generalist lifestyle and marine biomass degradation.</title>
        <authorList>
            <person name="Hagestad O.C."/>
            <person name="Hou L."/>
            <person name="Andersen J.H."/>
            <person name="Hansen E.H."/>
            <person name="Altermark B."/>
            <person name="Li C."/>
            <person name="Kuhnert E."/>
            <person name="Cox R.J."/>
            <person name="Crous P.W."/>
            <person name="Spatafora J.W."/>
            <person name="Lail K."/>
            <person name="Amirebrahimi M."/>
            <person name="Lipzen A."/>
            <person name="Pangilinan J."/>
            <person name="Andreopoulos W."/>
            <person name="Hayes R.D."/>
            <person name="Ng V."/>
            <person name="Grigoriev I.V."/>
            <person name="Jackson S.A."/>
            <person name="Sutton T.D.S."/>
            <person name="Dobson A.D.W."/>
            <person name="Rama T."/>
        </authorList>
    </citation>
    <scope>NUCLEOTIDE SEQUENCE</scope>
    <source>
        <strain evidence="5">TRa018bII</strain>
    </source>
</reference>
<dbReference type="CDD" id="cd01389">
    <property type="entry name" value="HMG-box_ROX1-like"/>
    <property type="match status" value="1"/>
</dbReference>
<dbReference type="Proteomes" id="UP000824998">
    <property type="component" value="Unassembled WGS sequence"/>
</dbReference>
<evidence type="ECO:0000256" key="1">
    <source>
        <dbReference type="ARBA" id="ARBA00023125"/>
    </source>
</evidence>
<evidence type="ECO:0000256" key="3">
    <source>
        <dbReference type="PROSITE-ProRule" id="PRU00267"/>
    </source>
</evidence>
<comment type="caution">
    <text evidence="5">The sequence shown here is derived from an EMBL/GenBank/DDBJ whole genome shotgun (WGS) entry which is preliminary data.</text>
</comment>
<dbReference type="PANTHER" id="PTHR10270:SF161">
    <property type="entry name" value="SEX-DETERMINING REGION Y PROTEIN"/>
    <property type="match status" value="1"/>
</dbReference>
<dbReference type="PROSITE" id="PS50118">
    <property type="entry name" value="HMG_BOX_2"/>
    <property type="match status" value="1"/>
</dbReference>
<dbReference type="GO" id="GO:0005634">
    <property type="term" value="C:nucleus"/>
    <property type="evidence" value="ECO:0007669"/>
    <property type="project" value="UniProtKB-UniRule"/>
</dbReference>
<dbReference type="EMBL" id="MU251702">
    <property type="protein sequence ID" value="KAG9230090.1"/>
    <property type="molecule type" value="Genomic_DNA"/>
</dbReference>
<keyword evidence="6" id="KW-1185">Reference proteome</keyword>
<feature type="DNA-binding region" description="HMG box" evidence="3">
    <location>
        <begin position="153"/>
        <end position="221"/>
    </location>
</feature>
<dbReference type="PANTHER" id="PTHR10270">
    <property type="entry name" value="SOX TRANSCRIPTION FACTOR"/>
    <property type="match status" value="1"/>
</dbReference>
<sequence length="325" mass="37312">MFTTVLNNQISTADRQQIEELWLRHLEMLKHGKIVYFLPDGVAKTIIEMGRTLQSIAEEIKAVVGTDIYIHFDEEKQFYRIGQVIDQYDLLSTQTLALVYLAVSQPLQFPMPGAVSSTSTSSTSISMPQLFAPARVVLAAQRKSTPASAQARIPKQRNSWILYRQSKHHIVARQYPEKNTGEISTVISAMWKNETTNVKAFWRKKAEDEKASHLARYPGYRPIPRHSSSIQRRNKRTKHSFVFSHALIDLSTIQNPSPLNLEAPRHRLDGSAADIDFFNFNYPAEEMERYMEGFDTNTYERDYTEHHFDHADYLIPVPAFDFGCA</sequence>
<proteinExistence type="predicted"/>
<dbReference type="GO" id="GO:0000978">
    <property type="term" value="F:RNA polymerase II cis-regulatory region sequence-specific DNA binding"/>
    <property type="evidence" value="ECO:0007669"/>
    <property type="project" value="TreeGrafter"/>
</dbReference>
<evidence type="ECO:0000256" key="2">
    <source>
        <dbReference type="ARBA" id="ARBA00023163"/>
    </source>
</evidence>
<dbReference type="SUPFAM" id="SSF47095">
    <property type="entry name" value="HMG-box"/>
    <property type="match status" value="1"/>
</dbReference>
<keyword evidence="3" id="KW-0539">Nucleus</keyword>
<dbReference type="InterPro" id="IPR009071">
    <property type="entry name" value="HMG_box_dom"/>
</dbReference>
<evidence type="ECO:0000313" key="5">
    <source>
        <dbReference type="EMBL" id="KAG9230090.1"/>
    </source>
</evidence>
<accession>A0A9P7YBK9</accession>
<keyword evidence="2" id="KW-0804">Transcription</keyword>
<dbReference type="GO" id="GO:0001228">
    <property type="term" value="F:DNA-binding transcription activator activity, RNA polymerase II-specific"/>
    <property type="evidence" value="ECO:0007669"/>
    <property type="project" value="TreeGrafter"/>
</dbReference>
<dbReference type="Pfam" id="PF00505">
    <property type="entry name" value="HMG_box"/>
    <property type="match status" value="1"/>
</dbReference>
<organism evidence="5 6">
    <name type="scientific">Amylocarpus encephaloides</name>
    <dbReference type="NCBI Taxonomy" id="45428"/>
    <lineage>
        <taxon>Eukaryota</taxon>
        <taxon>Fungi</taxon>
        <taxon>Dikarya</taxon>
        <taxon>Ascomycota</taxon>
        <taxon>Pezizomycotina</taxon>
        <taxon>Leotiomycetes</taxon>
        <taxon>Helotiales</taxon>
        <taxon>Helotiales incertae sedis</taxon>
        <taxon>Amylocarpus</taxon>
    </lineage>
</organism>
<dbReference type="GO" id="GO:0030154">
    <property type="term" value="P:cell differentiation"/>
    <property type="evidence" value="ECO:0007669"/>
    <property type="project" value="TreeGrafter"/>
</dbReference>
<dbReference type="InterPro" id="IPR050140">
    <property type="entry name" value="SRY-related_HMG-box_TF-like"/>
</dbReference>
<feature type="domain" description="HMG box" evidence="4">
    <location>
        <begin position="153"/>
        <end position="221"/>
    </location>
</feature>
<dbReference type="OrthoDB" id="6247875at2759"/>
<dbReference type="SMART" id="SM00398">
    <property type="entry name" value="HMG"/>
    <property type="match status" value="1"/>
</dbReference>